<dbReference type="PROSITE" id="PS50905">
    <property type="entry name" value="FERRITIN_LIKE"/>
    <property type="match status" value="1"/>
</dbReference>
<dbReference type="EMBL" id="LJCQ01000235">
    <property type="protein sequence ID" value="KPV46482.1"/>
    <property type="molecule type" value="Genomic_DNA"/>
</dbReference>
<evidence type="ECO:0000313" key="3">
    <source>
        <dbReference type="Proteomes" id="UP000050515"/>
    </source>
</evidence>
<comment type="caution">
    <text evidence="2">The sequence shown here is derived from an EMBL/GenBank/DDBJ whole genome shotgun (WGS) entry which is preliminary data.</text>
</comment>
<accession>A0A0P9CU65</accession>
<dbReference type="Proteomes" id="UP000050515">
    <property type="component" value="Unassembled WGS sequence"/>
</dbReference>
<protein>
    <submittedName>
        <fullName evidence="2">Rubrerythrin</fullName>
    </submittedName>
</protein>
<feature type="domain" description="Ferritin-like diiron" evidence="1">
    <location>
        <begin position="2"/>
        <end position="185"/>
    </location>
</feature>
<organism evidence="2 3">
    <name type="scientific">Acidiplasma aeolicum</name>
    <dbReference type="NCBI Taxonomy" id="507754"/>
    <lineage>
        <taxon>Archaea</taxon>
        <taxon>Methanobacteriati</taxon>
        <taxon>Thermoplasmatota</taxon>
        <taxon>Thermoplasmata</taxon>
        <taxon>Thermoplasmatales</taxon>
        <taxon>Ferroplasmaceae</taxon>
        <taxon>Acidiplasma</taxon>
    </lineage>
</organism>
<name>A0A0P9CU65_9ARCH</name>
<reference evidence="2 3" key="1">
    <citation type="submission" date="2015-09" db="EMBL/GenBank/DDBJ databases">
        <title>Draft genome sequence of Acidiplasma aeolicum DSM 18409.</title>
        <authorList>
            <person name="Hemp J."/>
        </authorList>
    </citation>
    <scope>NUCLEOTIDE SEQUENCE [LARGE SCALE GENOMIC DNA]</scope>
    <source>
        <strain evidence="2 3">V</strain>
    </source>
</reference>
<proteinExistence type="predicted"/>
<dbReference type="InterPro" id="IPR009040">
    <property type="entry name" value="Ferritin-like_diiron"/>
</dbReference>
<dbReference type="AlphaFoldDB" id="A0A0P9CU65"/>
<gene>
    <name evidence="2" type="ORF">SE19_05325</name>
</gene>
<dbReference type="Gene3D" id="1.20.1260.10">
    <property type="match status" value="2"/>
</dbReference>
<dbReference type="PATRIC" id="fig|507754.4.peg.1374"/>
<dbReference type="InterPro" id="IPR012347">
    <property type="entry name" value="Ferritin-like"/>
</dbReference>
<dbReference type="RefSeq" id="WP_048101550.1">
    <property type="nucleotide sequence ID" value="NZ_JBBYJF010000004.1"/>
</dbReference>
<dbReference type="InterPro" id="IPR009078">
    <property type="entry name" value="Ferritin-like_SF"/>
</dbReference>
<dbReference type="GeneID" id="84222433"/>
<evidence type="ECO:0000313" key="2">
    <source>
        <dbReference type="EMBL" id="KPV46482.1"/>
    </source>
</evidence>
<dbReference type="SUPFAM" id="SSF47240">
    <property type="entry name" value="Ferritin-like"/>
    <property type="match status" value="2"/>
</dbReference>
<sequence length="185" mass="20539">MSALGEKTEMGLKELLTANAEDHMRLMLSAEYFEKMGKADVARELREKANVELGHAKAIFATLVKYNGLDKMVQDMAKEESEQHVSEYTNVAMAAKAEGYNDVESMLCAFSEQEKGIAEALNRAGMEKVITDMAKEESEQHVSEYTNVAMAAKAEGHEDIEKMLCAFAEQEEGIAKTLEKTKNAF</sequence>
<evidence type="ECO:0000259" key="1">
    <source>
        <dbReference type="PROSITE" id="PS50905"/>
    </source>
</evidence>